<dbReference type="EMBL" id="UINC01046533">
    <property type="protein sequence ID" value="SVB54677.1"/>
    <property type="molecule type" value="Genomic_DNA"/>
</dbReference>
<dbReference type="InterPro" id="IPR036249">
    <property type="entry name" value="Thioredoxin-like_sf"/>
</dbReference>
<gene>
    <name evidence="1" type="ORF">METZ01_LOCUS207531</name>
</gene>
<dbReference type="SUPFAM" id="SSF52833">
    <property type="entry name" value="Thioredoxin-like"/>
    <property type="match status" value="1"/>
</dbReference>
<dbReference type="Gene3D" id="3.40.30.10">
    <property type="entry name" value="Glutaredoxin"/>
    <property type="match status" value="1"/>
</dbReference>
<accession>A0A382EXU7</accession>
<name>A0A382EXU7_9ZZZZ</name>
<proteinExistence type="predicted"/>
<evidence type="ECO:0008006" key="2">
    <source>
        <dbReference type="Google" id="ProtNLM"/>
    </source>
</evidence>
<evidence type="ECO:0000313" key="1">
    <source>
        <dbReference type="EMBL" id="SVB54677.1"/>
    </source>
</evidence>
<protein>
    <recommendedName>
        <fullName evidence="2">Dockerin domain-containing protein</fullName>
    </recommendedName>
</protein>
<sequence length="217" mass="24201">MSEAPILQEIWETYQDQGLEVIAFGADWYPDGNYTCEDWASAFNVDYPILDFETGYPNWYQEDIPYIIFMPEMGWGLPYNIIFDHEMNVVWGAAADFTGDVMDEALEALEGALDYMNESGVNDDEDEDGISGECDPCPTSHLYVTGNLDFSEEFLIDGLDYGFYPSIDVLDILLLSDLVESGDEISACIVEANDFTGDGFVNPIDIMALAAYVLDGN</sequence>
<dbReference type="AlphaFoldDB" id="A0A382EXU7"/>
<organism evidence="1">
    <name type="scientific">marine metagenome</name>
    <dbReference type="NCBI Taxonomy" id="408172"/>
    <lineage>
        <taxon>unclassified sequences</taxon>
        <taxon>metagenomes</taxon>
        <taxon>ecological metagenomes</taxon>
    </lineage>
</organism>
<reference evidence="1" key="1">
    <citation type="submission" date="2018-05" db="EMBL/GenBank/DDBJ databases">
        <authorList>
            <person name="Lanie J.A."/>
            <person name="Ng W.-L."/>
            <person name="Kazmierczak K.M."/>
            <person name="Andrzejewski T.M."/>
            <person name="Davidsen T.M."/>
            <person name="Wayne K.J."/>
            <person name="Tettelin H."/>
            <person name="Glass J.I."/>
            <person name="Rusch D."/>
            <person name="Podicherti R."/>
            <person name="Tsui H.-C.T."/>
            <person name="Winkler M.E."/>
        </authorList>
    </citation>
    <scope>NUCLEOTIDE SEQUENCE</scope>
</reference>